<sequence length="295" mass="31371">MASSATGFPRVFIGSQAVAEGALTPKQLRGPSFVRVVPGVYAPADVPRDHALRVEGAGLVLPTEALVTGASAATVLGVPLLGWSDRVELVVPEEGGRHPVGRDVRVRRSRSTPGPGRSWRTTRLAPPERLAFDAAARESLPSATARLDGLARAGLVHLPRLGRWLEGRRDHGVVRVRAALALADPRAESAPESVLRVVLVLAGVDVDVQLDICDERGAFILRADLAVVGVRLAVLYDGAWHALRLQQEKDRRQDHALSAAGWVTLRITAADLAEPGRAVALVRAAAARAPSRPRS</sequence>
<organism evidence="1 2">
    <name type="scientific">Pseudokineococcus marinus</name>
    <dbReference type="NCBI Taxonomy" id="351215"/>
    <lineage>
        <taxon>Bacteria</taxon>
        <taxon>Bacillati</taxon>
        <taxon>Actinomycetota</taxon>
        <taxon>Actinomycetes</taxon>
        <taxon>Kineosporiales</taxon>
        <taxon>Kineosporiaceae</taxon>
        <taxon>Pseudokineococcus</taxon>
    </lineage>
</organism>
<accession>A0A849BVN2</accession>
<dbReference type="AlphaFoldDB" id="A0A849BVN2"/>
<evidence type="ECO:0000313" key="1">
    <source>
        <dbReference type="EMBL" id="NNH23556.1"/>
    </source>
</evidence>
<dbReference type="RefSeq" id="WP_171203366.1">
    <property type="nucleotide sequence ID" value="NZ_BAAANP010000017.1"/>
</dbReference>
<evidence type="ECO:0000313" key="2">
    <source>
        <dbReference type="Proteomes" id="UP000555552"/>
    </source>
</evidence>
<reference evidence="1 2" key="1">
    <citation type="submission" date="2020-05" db="EMBL/GenBank/DDBJ databases">
        <title>MicrobeNet Type strains.</title>
        <authorList>
            <person name="Nicholson A.C."/>
        </authorList>
    </citation>
    <scope>NUCLEOTIDE SEQUENCE [LARGE SCALE GENOMIC DNA]</scope>
    <source>
        <strain evidence="1 2">JCM 14547</strain>
    </source>
</reference>
<protein>
    <recommendedName>
        <fullName evidence="3">DUF559 domain-containing protein</fullName>
    </recommendedName>
</protein>
<evidence type="ECO:0008006" key="3">
    <source>
        <dbReference type="Google" id="ProtNLM"/>
    </source>
</evidence>
<dbReference type="EMBL" id="JABEMA010000160">
    <property type="protein sequence ID" value="NNH23556.1"/>
    <property type="molecule type" value="Genomic_DNA"/>
</dbReference>
<keyword evidence="2" id="KW-1185">Reference proteome</keyword>
<comment type="caution">
    <text evidence="1">The sequence shown here is derived from an EMBL/GenBank/DDBJ whole genome shotgun (WGS) entry which is preliminary data.</text>
</comment>
<dbReference type="SUPFAM" id="SSF52980">
    <property type="entry name" value="Restriction endonuclease-like"/>
    <property type="match status" value="1"/>
</dbReference>
<gene>
    <name evidence="1" type="ORF">HLB09_10730</name>
</gene>
<dbReference type="Proteomes" id="UP000555552">
    <property type="component" value="Unassembled WGS sequence"/>
</dbReference>
<dbReference type="Gene3D" id="3.40.960.10">
    <property type="entry name" value="VSR Endonuclease"/>
    <property type="match status" value="1"/>
</dbReference>
<dbReference type="InterPro" id="IPR011335">
    <property type="entry name" value="Restrct_endonuc-II-like"/>
</dbReference>
<proteinExistence type="predicted"/>
<name>A0A849BVN2_9ACTN</name>